<dbReference type="PANTHER" id="PTHR40980">
    <property type="entry name" value="PLUG DOMAIN-CONTAINING PROTEIN"/>
    <property type="match status" value="1"/>
</dbReference>
<protein>
    <submittedName>
        <fullName evidence="3">Outer membrane receptor protein involved in Fe transport</fullName>
    </submittedName>
</protein>
<dbReference type="EMBL" id="JACHCC010000003">
    <property type="protein sequence ID" value="MBB6499057.1"/>
    <property type="molecule type" value="Genomic_DNA"/>
</dbReference>
<dbReference type="Proteomes" id="UP000521017">
    <property type="component" value="Unassembled WGS sequence"/>
</dbReference>
<comment type="caution">
    <text evidence="3">The sequence shown here is derived from an EMBL/GenBank/DDBJ whole genome shotgun (WGS) entry which is preliminary data.</text>
</comment>
<feature type="chain" id="PRO_5031151818" evidence="1">
    <location>
        <begin position="20"/>
        <end position="802"/>
    </location>
</feature>
<dbReference type="Gene3D" id="2.60.40.1120">
    <property type="entry name" value="Carboxypeptidase-like, regulatory domain"/>
    <property type="match status" value="1"/>
</dbReference>
<keyword evidence="1" id="KW-0732">Signal</keyword>
<dbReference type="SUPFAM" id="SSF49464">
    <property type="entry name" value="Carboxypeptidase regulatory domain-like"/>
    <property type="match status" value="1"/>
</dbReference>
<organism evidence="3 4">
    <name type="scientific">Pedobacter cryoconitis</name>
    <dbReference type="NCBI Taxonomy" id="188932"/>
    <lineage>
        <taxon>Bacteria</taxon>
        <taxon>Pseudomonadati</taxon>
        <taxon>Bacteroidota</taxon>
        <taxon>Sphingobacteriia</taxon>
        <taxon>Sphingobacteriales</taxon>
        <taxon>Sphingobacteriaceae</taxon>
        <taxon>Pedobacter</taxon>
    </lineage>
</organism>
<gene>
    <name evidence="3" type="ORF">HDF25_001198</name>
</gene>
<dbReference type="InterPro" id="IPR041700">
    <property type="entry name" value="OMP_b-brl_3"/>
</dbReference>
<name>A0A7X0J250_9SPHI</name>
<keyword evidence="3" id="KW-0675">Receptor</keyword>
<sequence>MKYLYLPFFLIIFFNTSYAQSLSLSGQIISNGTPVSQATVILKNATDSSLLKGISSSHDGRYNFQNLQKGNFLLVISSSGFKTQRQTITLTDNLIHNVNLETDILALNEVKIVSKKPFMTRTLDKTVINIENSVYQHAENGFSLFNVIPGVVADKMGISYGGQRSVLVYIDDRKIYLQGDELMRYLKSIPSEDIKTYEVRTISGAEYEGNSTGVVINITLKKNTRYGLTSTISTNFEQTRYGQFSNNIGLNYKTGKFNFKVNYNKFNGKSFSDDYQDQLYYDTGIHSVQTNKYIDDFVRLNSFIFGIDYDIAKNQLISIDYQSMSIKASSVTNATNNTYPSINSSMLDSFFITKNNKLTSLQNRQANFLYRINLDSLGSRIDATYSYVGYRNELNSDLNNQFFYGNGSEIRKPQYLQFNNPTKVDLSTGNISLKKILKNSVELQFGSKYNVSHTDNKITYYYGIPPDQVLDKQRSNAFVYDEKIFGLFGTYTKSLKIWSYKLGLRAEYTSYKGESIAQNSNNTPVTFLENSRWDFFPSVFIQAKPSQGNVFSFAYSRKIVRPSYNSLNPFEDVSDPYNISRGNPYLVPYFTNSFELNYSKNSVHNFSLYYTNTANIINTSFSTENRIVIESYANLNNEQKLGLSYNTSIKPTKWWEITPYASVAYTRIYVKDRQKSYQKLSPNIFINNRFTLKNGYFAELNGNYVYNNFFSIYDLLPQGKINFAFRKSFLNDKLSVSLNLNDPFNLTRIGYDVNETTFRRDIRRTLATRSVAVGLSYVISKGKKKIKEVSKELNNEDEKNRL</sequence>
<dbReference type="RefSeq" id="WP_184623747.1">
    <property type="nucleotide sequence ID" value="NZ_JACHCC010000003.1"/>
</dbReference>
<dbReference type="SUPFAM" id="SSF56935">
    <property type="entry name" value="Porins"/>
    <property type="match status" value="1"/>
</dbReference>
<evidence type="ECO:0000256" key="1">
    <source>
        <dbReference type="SAM" id="SignalP"/>
    </source>
</evidence>
<feature type="signal peptide" evidence="1">
    <location>
        <begin position="1"/>
        <end position="19"/>
    </location>
</feature>
<dbReference type="PANTHER" id="PTHR40980:SF4">
    <property type="entry name" value="TONB-DEPENDENT RECEPTOR-LIKE BETA-BARREL DOMAIN-CONTAINING PROTEIN"/>
    <property type="match status" value="1"/>
</dbReference>
<dbReference type="Pfam" id="PF14905">
    <property type="entry name" value="OMP_b-brl_3"/>
    <property type="match status" value="1"/>
</dbReference>
<proteinExistence type="predicted"/>
<dbReference type="AlphaFoldDB" id="A0A7X0J250"/>
<accession>A0A7X0J250</accession>
<evidence type="ECO:0000313" key="4">
    <source>
        <dbReference type="Proteomes" id="UP000521017"/>
    </source>
</evidence>
<feature type="domain" description="Outer membrane protein beta-barrel" evidence="2">
    <location>
        <begin position="373"/>
        <end position="777"/>
    </location>
</feature>
<evidence type="ECO:0000259" key="2">
    <source>
        <dbReference type="Pfam" id="PF14905"/>
    </source>
</evidence>
<dbReference type="InterPro" id="IPR008969">
    <property type="entry name" value="CarboxyPept-like_regulatory"/>
</dbReference>
<dbReference type="Pfam" id="PF13715">
    <property type="entry name" value="CarbopepD_reg_2"/>
    <property type="match status" value="1"/>
</dbReference>
<evidence type="ECO:0000313" key="3">
    <source>
        <dbReference type="EMBL" id="MBB6499057.1"/>
    </source>
</evidence>
<reference evidence="3 4" key="1">
    <citation type="submission" date="2020-08" db="EMBL/GenBank/DDBJ databases">
        <title>Genomic Encyclopedia of Type Strains, Phase IV (KMG-V): Genome sequencing to study the core and pangenomes of soil and plant-associated prokaryotes.</title>
        <authorList>
            <person name="Whitman W."/>
        </authorList>
    </citation>
    <scope>NUCLEOTIDE SEQUENCE [LARGE SCALE GENOMIC DNA]</scope>
    <source>
        <strain evidence="3 4">M2T3</strain>
    </source>
</reference>